<dbReference type="Proteomes" id="UP000788993">
    <property type="component" value="Unassembled WGS sequence"/>
</dbReference>
<gene>
    <name evidence="1" type="ORF">OGATHE_003645</name>
</gene>
<keyword evidence="2" id="KW-1185">Reference proteome</keyword>
<evidence type="ECO:0000313" key="1">
    <source>
        <dbReference type="EMBL" id="KAH3664830.1"/>
    </source>
</evidence>
<proteinExistence type="predicted"/>
<protein>
    <submittedName>
        <fullName evidence="1">Uncharacterized protein</fullName>
    </submittedName>
</protein>
<comment type="caution">
    <text evidence="1">The sequence shown here is derived from an EMBL/GenBank/DDBJ whole genome shotgun (WGS) entry which is preliminary data.</text>
</comment>
<reference evidence="1" key="2">
    <citation type="submission" date="2021-01" db="EMBL/GenBank/DDBJ databases">
        <authorList>
            <person name="Schikora-Tamarit M.A."/>
        </authorList>
    </citation>
    <scope>NUCLEOTIDE SEQUENCE</scope>
    <source>
        <strain evidence="1">NCAIM Y.01608</strain>
    </source>
</reference>
<organism evidence="1 2">
    <name type="scientific">Ogataea polymorpha</name>
    <dbReference type="NCBI Taxonomy" id="460523"/>
    <lineage>
        <taxon>Eukaryota</taxon>
        <taxon>Fungi</taxon>
        <taxon>Dikarya</taxon>
        <taxon>Ascomycota</taxon>
        <taxon>Saccharomycotina</taxon>
        <taxon>Pichiomycetes</taxon>
        <taxon>Pichiales</taxon>
        <taxon>Pichiaceae</taxon>
        <taxon>Ogataea</taxon>
    </lineage>
</organism>
<sequence>MRVFTWNELPEGTSGVSVIWVTRQLELKSQRSISSSTLHLVCLGPTGPLSGLVYEYVLFFVDSSKAGISEMSVFFYSGSSESTSEVVKSRSTVLRLEPDSSDDQIFTSSSYVESLEINEAKVYLSCRVPNSRALGIPTLSVTDSRPASFFWLSRTSVVGGSVLFQNAAIVVRAQRVQRVRTHRLLDRARRERSPGERKVSGGAWGLFHGRVGIGRRWLSGGCCRVNKGVGVRLVGAAATYGGERWLLRVGGFSCKFVWDRRLKECIKLSKIPVPTLDLVMDRAPADESDLWDTCLFSDRLVRFGTEAVDLVDEDSISSTSTSSSSSLSVLVYSLIFDLRRDKESLGVIGEMVGRTKNEPVGLTSAFDSGLGFLEGMEPALDTDEWLFRLLRKFLILKLAPRGVDFEDSDVIHTIKAQ</sequence>
<dbReference type="EMBL" id="JAEUBD010001178">
    <property type="protein sequence ID" value="KAH3664830.1"/>
    <property type="molecule type" value="Genomic_DNA"/>
</dbReference>
<accession>A0A9P8P404</accession>
<evidence type="ECO:0000313" key="2">
    <source>
        <dbReference type="Proteomes" id="UP000788993"/>
    </source>
</evidence>
<reference evidence="1" key="1">
    <citation type="journal article" date="2021" name="Open Biol.">
        <title>Shared evolutionary footprints suggest mitochondrial oxidative damage underlies multiple complex I losses in fungi.</title>
        <authorList>
            <person name="Schikora-Tamarit M.A."/>
            <person name="Marcet-Houben M."/>
            <person name="Nosek J."/>
            <person name="Gabaldon T."/>
        </authorList>
    </citation>
    <scope>NUCLEOTIDE SEQUENCE</scope>
    <source>
        <strain evidence="1">NCAIM Y.01608</strain>
    </source>
</reference>
<name>A0A9P8P404_9ASCO</name>
<dbReference type="AlphaFoldDB" id="A0A9P8P404"/>